<dbReference type="Gene3D" id="3.40.50.1360">
    <property type="match status" value="1"/>
</dbReference>
<dbReference type="EMBL" id="JACHVT010000003">
    <property type="protein sequence ID" value="MBB2986425.1"/>
    <property type="molecule type" value="Genomic_DNA"/>
</dbReference>
<evidence type="ECO:0000256" key="3">
    <source>
        <dbReference type="ARBA" id="ARBA00023125"/>
    </source>
</evidence>
<proteinExistence type="inferred from homology"/>
<keyword evidence="4" id="KW-0804">Transcription</keyword>
<dbReference type="Pfam" id="PF04198">
    <property type="entry name" value="Sugar-bind"/>
    <property type="match status" value="1"/>
</dbReference>
<dbReference type="PANTHER" id="PTHR34294:SF1">
    <property type="entry name" value="TRANSCRIPTIONAL REGULATOR LSRR"/>
    <property type="match status" value="1"/>
</dbReference>
<evidence type="ECO:0000259" key="5">
    <source>
        <dbReference type="Pfam" id="PF04198"/>
    </source>
</evidence>
<reference evidence="6 7" key="1">
    <citation type="submission" date="2020-08" db="EMBL/GenBank/DDBJ databases">
        <title>Genomic Encyclopedia of Type Strains, Phase IV (KMG-V): Genome sequencing to study the core and pangenomes of soil and plant-associated prokaryotes.</title>
        <authorList>
            <person name="Whitman W."/>
        </authorList>
    </citation>
    <scope>NUCLEOTIDE SEQUENCE [LARGE SCALE GENOMIC DNA]</scope>
    <source>
        <strain evidence="6 7">B3ACCR2</strain>
    </source>
</reference>
<dbReference type="AlphaFoldDB" id="A0A839PWM5"/>
<evidence type="ECO:0000256" key="4">
    <source>
        <dbReference type="ARBA" id="ARBA00023163"/>
    </source>
</evidence>
<accession>A0A839PWM5</accession>
<dbReference type="InterPro" id="IPR036388">
    <property type="entry name" value="WH-like_DNA-bd_sf"/>
</dbReference>
<dbReference type="InterPro" id="IPR051054">
    <property type="entry name" value="SorC_transcr_regulators"/>
</dbReference>
<dbReference type="InterPro" id="IPR037171">
    <property type="entry name" value="NagB/RpiA_transferase-like"/>
</dbReference>
<keyword evidence="3 6" id="KW-0238">DNA-binding</keyword>
<dbReference type="Proteomes" id="UP000590811">
    <property type="component" value="Unassembled WGS sequence"/>
</dbReference>
<dbReference type="InterPro" id="IPR007324">
    <property type="entry name" value="Sugar-bd_dom_put"/>
</dbReference>
<evidence type="ECO:0000256" key="2">
    <source>
        <dbReference type="ARBA" id="ARBA00023015"/>
    </source>
</evidence>
<dbReference type="GO" id="GO:0003677">
    <property type="term" value="F:DNA binding"/>
    <property type="evidence" value="ECO:0007669"/>
    <property type="project" value="UniProtKB-KW"/>
</dbReference>
<comment type="similarity">
    <text evidence="1">Belongs to the SorC transcriptional regulatory family.</text>
</comment>
<organism evidence="6 7">
    <name type="scientific">Terracoccus luteus</name>
    <dbReference type="NCBI Taxonomy" id="53356"/>
    <lineage>
        <taxon>Bacteria</taxon>
        <taxon>Bacillati</taxon>
        <taxon>Actinomycetota</taxon>
        <taxon>Actinomycetes</taxon>
        <taxon>Micrococcales</taxon>
        <taxon>Intrasporangiaceae</taxon>
        <taxon>Terracoccus</taxon>
    </lineage>
</organism>
<dbReference type="SUPFAM" id="SSF100950">
    <property type="entry name" value="NagB/RpiA/CoA transferase-like"/>
    <property type="match status" value="1"/>
</dbReference>
<name>A0A839PWM5_9MICO</name>
<evidence type="ECO:0000313" key="6">
    <source>
        <dbReference type="EMBL" id="MBB2986425.1"/>
    </source>
</evidence>
<keyword evidence="2" id="KW-0805">Transcription regulation</keyword>
<evidence type="ECO:0000313" key="7">
    <source>
        <dbReference type="Proteomes" id="UP000590811"/>
    </source>
</evidence>
<gene>
    <name evidence="6" type="ORF">FHW14_001579</name>
</gene>
<dbReference type="GO" id="GO:0030246">
    <property type="term" value="F:carbohydrate binding"/>
    <property type="evidence" value="ECO:0007669"/>
    <property type="project" value="InterPro"/>
</dbReference>
<feature type="domain" description="Sugar-binding" evidence="5">
    <location>
        <begin position="69"/>
        <end position="316"/>
    </location>
</feature>
<dbReference type="PANTHER" id="PTHR34294">
    <property type="entry name" value="TRANSCRIPTIONAL REGULATOR-RELATED"/>
    <property type="match status" value="1"/>
</dbReference>
<protein>
    <submittedName>
        <fullName evidence="6">DNA-binding transcriptional regulator LsrR (DeoR family)</fullName>
    </submittedName>
</protein>
<evidence type="ECO:0000256" key="1">
    <source>
        <dbReference type="ARBA" id="ARBA00010466"/>
    </source>
</evidence>
<sequence>MSEMTREGRGPAELVLAATVARRHYLQGRSKVEIADELNVSRFKVARLLDFARDSGMVRIEIVADGEVDLDRSARLQEAYSLRHSVVVDGAALDPHALAVHLGDATARLLREVLTRDDVLGLPWARTIDIMSHALTGLPPVDVVQMTGAMEIPGVDSSAVDIVRRAARLTGGSSSIFHAPLMTDDVVTASTLRRDGKVARGLAEARRITHAVMGIGAWADGLSTVYDAATPAERREALEFGVVGETGGRCFDAEGRLVDPPLADRIVTIGADELRAIPEVIGVVSGRPKAAAVAAAVCGGLVNALVVDTEHADALLDLAD</sequence>
<comment type="caution">
    <text evidence="6">The sequence shown here is derived from an EMBL/GenBank/DDBJ whole genome shotgun (WGS) entry which is preliminary data.</text>
</comment>
<dbReference type="Gene3D" id="1.10.10.10">
    <property type="entry name" value="Winged helix-like DNA-binding domain superfamily/Winged helix DNA-binding domain"/>
    <property type="match status" value="1"/>
</dbReference>